<organism evidence="2 3">
    <name type="scientific">Merdimmobilis hominis</name>
    <dbReference type="NCBI Taxonomy" id="2897707"/>
    <lineage>
        <taxon>Bacteria</taxon>
        <taxon>Bacillati</taxon>
        <taxon>Bacillota</taxon>
        <taxon>Clostridia</taxon>
        <taxon>Eubacteriales</taxon>
        <taxon>Oscillospiraceae</taxon>
        <taxon>Merdimmobilis</taxon>
    </lineage>
</organism>
<protein>
    <submittedName>
        <fullName evidence="2">TIM barrel protein</fullName>
    </submittedName>
</protein>
<dbReference type="AlphaFoldDB" id="A0A938X9L5"/>
<accession>A0A938X9L5</accession>
<dbReference type="InterPro" id="IPR013022">
    <property type="entry name" value="Xyl_isomerase-like_TIM-brl"/>
</dbReference>
<dbReference type="EMBL" id="JACJKY010000025">
    <property type="protein sequence ID" value="MBM6921741.1"/>
    <property type="molecule type" value="Genomic_DNA"/>
</dbReference>
<dbReference type="SUPFAM" id="SSF51658">
    <property type="entry name" value="Xylose isomerase-like"/>
    <property type="match status" value="1"/>
</dbReference>
<name>A0A938X9L5_9FIRM</name>
<feature type="domain" description="Xylose isomerase-like TIM barrel" evidence="1">
    <location>
        <begin position="19"/>
        <end position="261"/>
    </location>
</feature>
<proteinExistence type="predicted"/>
<gene>
    <name evidence="2" type="ORF">H6A12_11330</name>
</gene>
<reference evidence="2" key="2">
    <citation type="journal article" date="2021" name="Sci. Rep.">
        <title>The distribution of antibiotic resistance genes in chicken gut microbiota commensals.</title>
        <authorList>
            <person name="Juricova H."/>
            <person name="Matiasovicova J."/>
            <person name="Kubasova T."/>
            <person name="Cejkova D."/>
            <person name="Rychlik I."/>
        </authorList>
    </citation>
    <scope>NUCLEOTIDE SEQUENCE</scope>
    <source>
        <strain evidence="2">An559</strain>
    </source>
</reference>
<reference evidence="2" key="1">
    <citation type="submission" date="2020-08" db="EMBL/GenBank/DDBJ databases">
        <authorList>
            <person name="Cejkova D."/>
            <person name="Kubasova T."/>
            <person name="Jahodarova E."/>
            <person name="Rychlik I."/>
        </authorList>
    </citation>
    <scope>NUCLEOTIDE SEQUENCE</scope>
    <source>
        <strain evidence="2">An559</strain>
    </source>
</reference>
<dbReference type="InterPro" id="IPR050312">
    <property type="entry name" value="IolE/XylAMocC-like"/>
</dbReference>
<evidence type="ECO:0000259" key="1">
    <source>
        <dbReference type="Pfam" id="PF01261"/>
    </source>
</evidence>
<dbReference type="Proteomes" id="UP000774750">
    <property type="component" value="Unassembled WGS sequence"/>
</dbReference>
<dbReference type="Gene3D" id="3.20.20.150">
    <property type="entry name" value="Divalent-metal-dependent TIM barrel enzymes"/>
    <property type="match status" value="1"/>
</dbReference>
<dbReference type="RefSeq" id="WP_204447949.1">
    <property type="nucleotide sequence ID" value="NZ_JACJKY010000025.1"/>
</dbReference>
<evidence type="ECO:0000313" key="3">
    <source>
        <dbReference type="Proteomes" id="UP000774750"/>
    </source>
</evidence>
<dbReference type="Pfam" id="PF01261">
    <property type="entry name" value="AP_endonuc_2"/>
    <property type="match status" value="1"/>
</dbReference>
<dbReference type="InterPro" id="IPR036237">
    <property type="entry name" value="Xyl_isomerase-like_sf"/>
</dbReference>
<keyword evidence="3" id="KW-1185">Reference proteome</keyword>
<sequence length="279" mass="30918">MQIGVCVHHNANKTREAFKKMTESGFSCCQLVSWNPTLWTDEEASHIRAAAEEFGVTITAFWCGYTGPVIWNFYEGQETLGLVPAAYRHQRMNEILAGASFAQKLGVKDVVTHVGYLPENPYDENFAGVVVCIRHIADKLKEAGQNFLFETGQETPVTLLRTIEEIGRDNVFINLDTANLILYGKGNPVDALDVFGKYVKGVHCKDGKFPTNGKDLGEEVPIGEGKADLCTVIKKLHALSYPGTLTIEREIEGAQQDVDILNAYKLLTSYIKKAEEDAE</sequence>
<dbReference type="PANTHER" id="PTHR12110:SF21">
    <property type="entry name" value="XYLOSE ISOMERASE-LIKE TIM BARREL DOMAIN-CONTAINING PROTEIN"/>
    <property type="match status" value="1"/>
</dbReference>
<dbReference type="PANTHER" id="PTHR12110">
    <property type="entry name" value="HYDROXYPYRUVATE ISOMERASE"/>
    <property type="match status" value="1"/>
</dbReference>
<comment type="caution">
    <text evidence="2">The sequence shown here is derived from an EMBL/GenBank/DDBJ whole genome shotgun (WGS) entry which is preliminary data.</text>
</comment>
<evidence type="ECO:0000313" key="2">
    <source>
        <dbReference type="EMBL" id="MBM6921741.1"/>
    </source>
</evidence>